<keyword evidence="5 8" id="KW-0378">Hydrolase</keyword>
<evidence type="ECO:0000256" key="4">
    <source>
        <dbReference type="ARBA" id="ARBA00022723"/>
    </source>
</evidence>
<name>A0A7T8B8N9_9SPIR</name>
<evidence type="ECO:0000313" key="11">
    <source>
        <dbReference type="Proteomes" id="UP000595917"/>
    </source>
</evidence>
<gene>
    <name evidence="8" type="primary">vapC</name>
    <name evidence="10" type="ORF">JFL75_11530</name>
</gene>
<dbReference type="Proteomes" id="UP000595917">
    <property type="component" value="Chromosome"/>
</dbReference>
<dbReference type="CDD" id="cd09881">
    <property type="entry name" value="PIN_VapC4-5_FitB-like"/>
    <property type="match status" value="1"/>
</dbReference>
<dbReference type="HAMAP" id="MF_00265">
    <property type="entry name" value="VapC_Nob1"/>
    <property type="match status" value="1"/>
</dbReference>
<dbReference type="EMBL" id="CP067089">
    <property type="protein sequence ID" value="QQO07577.1"/>
    <property type="molecule type" value="Genomic_DNA"/>
</dbReference>
<dbReference type="PANTHER" id="PTHR33653">
    <property type="entry name" value="RIBONUCLEASE VAPC2"/>
    <property type="match status" value="1"/>
</dbReference>
<dbReference type="RefSeq" id="WP_215624883.1">
    <property type="nucleotide sequence ID" value="NZ_CP067089.2"/>
</dbReference>
<dbReference type="InterPro" id="IPR002716">
    <property type="entry name" value="PIN_dom"/>
</dbReference>
<evidence type="ECO:0000256" key="1">
    <source>
        <dbReference type="ARBA" id="ARBA00001946"/>
    </source>
</evidence>
<dbReference type="Gene3D" id="3.40.50.1010">
    <property type="entry name" value="5'-nuclease"/>
    <property type="match status" value="1"/>
</dbReference>
<evidence type="ECO:0000259" key="9">
    <source>
        <dbReference type="Pfam" id="PF01850"/>
    </source>
</evidence>
<evidence type="ECO:0000256" key="6">
    <source>
        <dbReference type="ARBA" id="ARBA00022842"/>
    </source>
</evidence>
<dbReference type="GO" id="GO:0016787">
    <property type="term" value="F:hydrolase activity"/>
    <property type="evidence" value="ECO:0007669"/>
    <property type="project" value="UniProtKB-KW"/>
</dbReference>
<keyword evidence="11" id="KW-1185">Reference proteome</keyword>
<keyword evidence="3 8" id="KW-0540">Nuclease</keyword>
<organism evidence="10 11">
    <name type="scientific">Breznakiella homolactica</name>
    <dbReference type="NCBI Taxonomy" id="2798577"/>
    <lineage>
        <taxon>Bacteria</taxon>
        <taxon>Pseudomonadati</taxon>
        <taxon>Spirochaetota</taxon>
        <taxon>Spirochaetia</taxon>
        <taxon>Spirochaetales</taxon>
        <taxon>Breznakiellaceae</taxon>
        <taxon>Breznakiella</taxon>
    </lineage>
</organism>
<comment type="similarity">
    <text evidence="7 8">Belongs to the PINc/VapC protein family.</text>
</comment>
<comment type="cofactor">
    <cofactor evidence="1 8">
        <name>Mg(2+)</name>
        <dbReference type="ChEBI" id="CHEBI:18420"/>
    </cofactor>
</comment>
<keyword evidence="8" id="KW-0800">Toxin</keyword>
<evidence type="ECO:0000256" key="5">
    <source>
        <dbReference type="ARBA" id="ARBA00022801"/>
    </source>
</evidence>
<proteinExistence type="inferred from homology"/>
<dbReference type="PANTHER" id="PTHR33653:SF1">
    <property type="entry name" value="RIBONUCLEASE VAPC2"/>
    <property type="match status" value="1"/>
</dbReference>
<evidence type="ECO:0000256" key="7">
    <source>
        <dbReference type="ARBA" id="ARBA00038093"/>
    </source>
</evidence>
<protein>
    <recommendedName>
        <fullName evidence="8">Ribonuclease VapC</fullName>
        <shortName evidence="8">RNase VapC</shortName>
        <ecNumber evidence="8">3.1.-.-</ecNumber>
    </recommendedName>
    <alternativeName>
        <fullName evidence="8">Toxin VapC</fullName>
    </alternativeName>
</protein>
<feature type="binding site" evidence="8">
    <location>
        <position position="5"/>
    </location>
    <ligand>
        <name>Mg(2+)</name>
        <dbReference type="ChEBI" id="CHEBI:18420"/>
    </ligand>
</feature>
<feature type="binding site" evidence="8">
    <location>
        <position position="97"/>
    </location>
    <ligand>
        <name>Mg(2+)</name>
        <dbReference type="ChEBI" id="CHEBI:18420"/>
    </ligand>
</feature>
<evidence type="ECO:0000256" key="8">
    <source>
        <dbReference type="HAMAP-Rule" id="MF_00265"/>
    </source>
</evidence>
<keyword evidence="6 8" id="KW-0460">Magnesium</keyword>
<evidence type="ECO:0000313" key="10">
    <source>
        <dbReference type="EMBL" id="QQO07577.1"/>
    </source>
</evidence>
<dbReference type="KEGG" id="bhc:JFL75_11530"/>
<dbReference type="GO" id="GO:0090729">
    <property type="term" value="F:toxin activity"/>
    <property type="evidence" value="ECO:0007669"/>
    <property type="project" value="UniProtKB-KW"/>
</dbReference>
<dbReference type="GO" id="GO:0000287">
    <property type="term" value="F:magnesium ion binding"/>
    <property type="evidence" value="ECO:0007669"/>
    <property type="project" value="UniProtKB-UniRule"/>
</dbReference>
<evidence type="ECO:0000256" key="2">
    <source>
        <dbReference type="ARBA" id="ARBA00022649"/>
    </source>
</evidence>
<accession>A0A7T8B8N9</accession>
<dbReference type="GO" id="GO:0004540">
    <property type="term" value="F:RNA nuclease activity"/>
    <property type="evidence" value="ECO:0007669"/>
    <property type="project" value="InterPro"/>
</dbReference>
<keyword evidence="4 8" id="KW-0479">Metal-binding</keyword>
<dbReference type="InterPro" id="IPR029060">
    <property type="entry name" value="PIN-like_dom_sf"/>
</dbReference>
<reference evidence="10" key="1">
    <citation type="submission" date="2021-01" db="EMBL/GenBank/DDBJ databases">
        <title>Description of Breznakiella homolactica.</title>
        <authorList>
            <person name="Song Y."/>
            <person name="Brune A."/>
        </authorList>
    </citation>
    <scope>NUCLEOTIDE SEQUENCE</scope>
    <source>
        <strain evidence="10">RmG30</strain>
    </source>
</reference>
<dbReference type="InterPro" id="IPR022907">
    <property type="entry name" value="VapC_family"/>
</dbReference>
<sequence>MYLLDTNICLYLIKERPEAVLKNLRKKRSKGIAISSITLAELEYGVENSKFPEKNKIALIKFLSIITILPFEAKAAEAYGKIKADLKRRGRIIGPLDILIAAHAKSEDLVLVTNNTREFERIADVKIENWM</sequence>
<dbReference type="InterPro" id="IPR050556">
    <property type="entry name" value="Type_II_TA_system_RNase"/>
</dbReference>
<keyword evidence="2 8" id="KW-1277">Toxin-antitoxin system</keyword>
<dbReference type="EC" id="3.1.-.-" evidence="8"/>
<comment type="function">
    <text evidence="8">Toxic component of a toxin-antitoxin (TA) system. An RNase.</text>
</comment>
<dbReference type="Pfam" id="PF01850">
    <property type="entry name" value="PIN"/>
    <property type="match status" value="1"/>
</dbReference>
<dbReference type="SUPFAM" id="SSF88723">
    <property type="entry name" value="PIN domain-like"/>
    <property type="match status" value="1"/>
</dbReference>
<feature type="domain" description="PIN" evidence="9">
    <location>
        <begin position="2"/>
        <end position="124"/>
    </location>
</feature>
<dbReference type="AlphaFoldDB" id="A0A7T8B8N9"/>
<evidence type="ECO:0000256" key="3">
    <source>
        <dbReference type="ARBA" id="ARBA00022722"/>
    </source>
</evidence>